<dbReference type="InParanoid" id="W2RN53"/>
<feature type="compositionally biased region" description="Basic and acidic residues" evidence="1">
    <location>
        <begin position="22"/>
        <end position="32"/>
    </location>
</feature>
<dbReference type="HOGENOM" id="CLU_3392293_0_0_1"/>
<keyword evidence="3" id="KW-1185">Reference proteome</keyword>
<dbReference type="GeneID" id="19974732"/>
<dbReference type="EMBL" id="KB822723">
    <property type="protein sequence ID" value="ETN37770.1"/>
    <property type="molecule type" value="Genomic_DNA"/>
</dbReference>
<evidence type="ECO:0000313" key="3">
    <source>
        <dbReference type="Proteomes" id="UP000030752"/>
    </source>
</evidence>
<dbReference type="VEuPathDB" id="FungiDB:HMPREF1541_07393"/>
<dbReference type="RefSeq" id="XP_008719939.1">
    <property type="nucleotide sequence ID" value="XM_008721717.1"/>
</dbReference>
<reference evidence="2 3" key="1">
    <citation type="submission" date="2013-03" db="EMBL/GenBank/DDBJ databases">
        <title>The Genome Sequence of Phialophora europaea CBS 101466.</title>
        <authorList>
            <consortium name="The Broad Institute Genomics Platform"/>
            <person name="Cuomo C."/>
            <person name="de Hoog S."/>
            <person name="Gorbushina A."/>
            <person name="Walker B."/>
            <person name="Young S.K."/>
            <person name="Zeng Q."/>
            <person name="Gargeya S."/>
            <person name="Fitzgerald M."/>
            <person name="Haas B."/>
            <person name="Abouelleil A."/>
            <person name="Allen A.W."/>
            <person name="Alvarado L."/>
            <person name="Arachchi H.M."/>
            <person name="Berlin A.M."/>
            <person name="Chapman S.B."/>
            <person name="Gainer-Dewar J."/>
            <person name="Goldberg J."/>
            <person name="Griggs A."/>
            <person name="Gujja S."/>
            <person name="Hansen M."/>
            <person name="Howarth C."/>
            <person name="Imamovic A."/>
            <person name="Ireland A."/>
            <person name="Larimer J."/>
            <person name="McCowan C."/>
            <person name="Murphy C."/>
            <person name="Pearson M."/>
            <person name="Poon T.W."/>
            <person name="Priest M."/>
            <person name="Roberts A."/>
            <person name="Saif S."/>
            <person name="Shea T."/>
            <person name="Sisk P."/>
            <person name="Sykes S."/>
            <person name="Wortman J."/>
            <person name="Nusbaum C."/>
            <person name="Birren B."/>
        </authorList>
    </citation>
    <scope>NUCLEOTIDE SEQUENCE [LARGE SCALE GENOMIC DNA]</scope>
    <source>
        <strain evidence="2 3">CBS 101466</strain>
    </source>
</reference>
<dbReference type="AlphaFoldDB" id="W2RN53"/>
<name>W2RN53_CYPE1</name>
<protein>
    <submittedName>
        <fullName evidence="2">Uncharacterized protein</fullName>
    </submittedName>
</protein>
<evidence type="ECO:0000256" key="1">
    <source>
        <dbReference type="SAM" id="MobiDB-lite"/>
    </source>
</evidence>
<proteinExistence type="predicted"/>
<evidence type="ECO:0000313" key="2">
    <source>
        <dbReference type="EMBL" id="ETN37770.1"/>
    </source>
</evidence>
<dbReference type="Proteomes" id="UP000030752">
    <property type="component" value="Unassembled WGS sequence"/>
</dbReference>
<feature type="region of interest" description="Disordered" evidence="1">
    <location>
        <begin position="1"/>
        <end position="32"/>
    </location>
</feature>
<gene>
    <name evidence="2" type="ORF">HMPREF1541_07393</name>
</gene>
<organism evidence="2 3">
    <name type="scientific">Cyphellophora europaea (strain CBS 101466)</name>
    <name type="common">Phialophora europaea</name>
    <dbReference type="NCBI Taxonomy" id="1220924"/>
    <lineage>
        <taxon>Eukaryota</taxon>
        <taxon>Fungi</taxon>
        <taxon>Dikarya</taxon>
        <taxon>Ascomycota</taxon>
        <taxon>Pezizomycotina</taxon>
        <taxon>Eurotiomycetes</taxon>
        <taxon>Chaetothyriomycetidae</taxon>
        <taxon>Chaetothyriales</taxon>
        <taxon>Cyphellophoraceae</taxon>
        <taxon>Cyphellophora</taxon>
    </lineage>
</organism>
<sequence length="32" mass="3655">MTPCKRRTTCRPPTSLLIHTMVPERSRVASQT</sequence>
<accession>W2RN53</accession>